<dbReference type="Pfam" id="PF08298">
    <property type="entry name" value="AAA_PrkA"/>
    <property type="match status" value="1"/>
</dbReference>
<dbReference type="SMART" id="SM00763">
    <property type="entry name" value="AAA_PrkA"/>
    <property type="match status" value="1"/>
</dbReference>
<dbReference type="InterPro" id="IPR027417">
    <property type="entry name" value="P-loop_NTPase"/>
</dbReference>
<protein>
    <submittedName>
        <fullName evidence="2">Serine protein kinase</fullName>
    </submittedName>
</protein>
<organism evidence="2">
    <name type="scientific">Schlesneria paludicola</name>
    <dbReference type="NCBI Taxonomy" id="360056"/>
    <lineage>
        <taxon>Bacteria</taxon>
        <taxon>Pseudomonadati</taxon>
        <taxon>Planctomycetota</taxon>
        <taxon>Planctomycetia</taxon>
        <taxon>Planctomycetales</taxon>
        <taxon>Planctomycetaceae</taxon>
        <taxon>Schlesneria</taxon>
    </lineage>
</organism>
<evidence type="ECO:0000259" key="1">
    <source>
        <dbReference type="SMART" id="SM00763"/>
    </source>
</evidence>
<accession>A0A7C2NX29</accession>
<dbReference type="InterPro" id="IPR010650">
    <property type="entry name" value="PrkA_C"/>
</dbReference>
<keyword evidence="2" id="KW-0418">Kinase</keyword>
<keyword evidence="2" id="KW-0808">Transferase</keyword>
<dbReference type="SUPFAM" id="SSF52540">
    <property type="entry name" value="P-loop containing nucleoside triphosphate hydrolases"/>
    <property type="match status" value="1"/>
</dbReference>
<dbReference type="PANTHER" id="PTHR30267:SF2">
    <property type="entry name" value="PROTEIN PRKA"/>
    <property type="match status" value="1"/>
</dbReference>
<dbReference type="AlphaFoldDB" id="A0A7C2NX29"/>
<gene>
    <name evidence="2" type="ORF">ENQ76_07885</name>
</gene>
<dbReference type="PANTHER" id="PTHR30267">
    <property type="entry name" value="PROTEIN KINASE PRKA"/>
    <property type="match status" value="1"/>
</dbReference>
<comment type="caution">
    <text evidence="2">The sequence shown here is derived from an EMBL/GenBank/DDBJ whole genome shotgun (WGS) entry which is preliminary data.</text>
</comment>
<dbReference type="InterPro" id="IPR013153">
    <property type="entry name" value="Prk_AAA"/>
</dbReference>
<reference evidence="2" key="1">
    <citation type="journal article" date="2020" name="mSystems">
        <title>Genome- and Community-Level Interaction Insights into Carbon Utilization and Element Cycling Functions of Hydrothermarchaeota in Hydrothermal Sediment.</title>
        <authorList>
            <person name="Zhou Z."/>
            <person name="Liu Y."/>
            <person name="Xu W."/>
            <person name="Pan J."/>
            <person name="Luo Z.H."/>
            <person name="Li M."/>
        </authorList>
    </citation>
    <scope>NUCLEOTIDE SEQUENCE [LARGE SCALE GENOMIC DNA]</scope>
    <source>
        <strain evidence="2">SpSt-339</strain>
    </source>
</reference>
<evidence type="ECO:0000313" key="2">
    <source>
        <dbReference type="EMBL" id="HEN15371.1"/>
    </source>
</evidence>
<dbReference type="EMBL" id="DSOK01000230">
    <property type="protein sequence ID" value="HEN15371.1"/>
    <property type="molecule type" value="Genomic_DNA"/>
</dbReference>
<dbReference type="Gene3D" id="3.40.50.300">
    <property type="entry name" value="P-loop containing nucleotide triphosphate hydrolases"/>
    <property type="match status" value="1"/>
</dbReference>
<dbReference type="GO" id="GO:0004672">
    <property type="term" value="F:protein kinase activity"/>
    <property type="evidence" value="ECO:0007669"/>
    <property type="project" value="TreeGrafter"/>
</dbReference>
<proteinExistence type="predicted"/>
<dbReference type="Pfam" id="PF06798">
    <property type="entry name" value="PrkA"/>
    <property type="match status" value="1"/>
</dbReference>
<name>A0A7C2NX29_9PLAN</name>
<sequence length="683" mass="78773">MGNGRSLLDRISASQNSDQFRQEHWHGTFSEYLDIVREHPEVTRSAHQRMYDMIMSYGTYQVEEGRRDGLVRYRFFDDPDGDGEDAIFGLTEPLMQLVNFLRSGALRYGAERRVLLLHGPVGSSKSTIARLLKRGLERYSRRPDGALYTFGWKETDGSVTWDPMHGDPMQLIPAAFREEICAELNTGRDPTKHTTVEIEGDVCPLSRFYFRQRLEECGGDWTKVLDSVVVKRFFLSEPDRIGIGTFQPKDEKNQDSTELTGDINYRKIAEFGSESDPRAFNFDGEFNVANRGMIEFIEVLKLDVAFLYDLLGASQEHKIKPKKFAQTDIDTVIIGHTNEPEYKKLQSNEFMEALRDRTVKIDIPYVTRLNHELKIYEKDYNPKRVRGKHIAPHTLEVAAMWAVLTRLEEPKHHGLSVMQKMKLYNGKTLPGFTQENIEQLRREAKHEGLQGISPRYVQDKISNALVNNPEATCLNPFMVLNELETGLRHHSLIPNEETRESFRRLISVVKDEYTDIVKNEVQRAIAADEEALTRLCGNYIDNVKAYTQREKVRNKFTGQDEQPDERLMRSIEERIDIPETRKDDFRREIMNYIGALALDGKRFDYKTNERLHKALEMKLFEDQKDTIKLSSLVSNVIDKDTQEKIDVVKGRLIRTFGYNEESATDVLQYVASIFARGDAKAGS</sequence>
<feature type="domain" description="PrkA AAA" evidence="1">
    <location>
        <begin position="27"/>
        <end position="414"/>
    </location>
</feature>